<dbReference type="PANTHER" id="PTHR47704:SF1">
    <property type="entry name" value="POTASSIUM TRANSPORTER KIMA"/>
    <property type="match status" value="1"/>
</dbReference>
<dbReference type="InterPro" id="IPR053153">
    <property type="entry name" value="APC_K+_Transporter"/>
</dbReference>
<reference evidence="6 7" key="1">
    <citation type="submission" date="2015-12" db="EMBL/GenBank/DDBJ databases">
        <title>Draft genome sequence of Acidibacillus ferrooxidans ITV001, isolated from a chalcopyrite acid mine drainage site in Brazil.</title>
        <authorList>
            <person name="Dall'Agnol H."/>
            <person name="Nancucheo I."/>
            <person name="Johnson B."/>
            <person name="Oliveira R."/>
            <person name="Leite L."/>
            <person name="Pylro V."/>
            <person name="Nunes G.L."/>
            <person name="Tzotzos G."/>
            <person name="Fernandes G.R."/>
            <person name="Dutra J."/>
            <person name="Orellana S.C."/>
            <person name="Oliveira G."/>
        </authorList>
    </citation>
    <scope>NUCLEOTIDE SEQUENCE [LARGE SCALE GENOMIC DNA]</scope>
    <source>
        <strain evidence="7">ITV01</strain>
    </source>
</reference>
<evidence type="ECO:0000256" key="5">
    <source>
        <dbReference type="SAM" id="Phobius"/>
    </source>
</evidence>
<feature type="transmembrane region" description="Helical" evidence="5">
    <location>
        <begin position="376"/>
        <end position="398"/>
    </location>
</feature>
<dbReference type="InterPro" id="IPR002293">
    <property type="entry name" value="AA/rel_permease1"/>
</dbReference>
<name>A0A101XTA7_9BACL</name>
<keyword evidence="7" id="KW-1185">Reference proteome</keyword>
<evidence type="ECO:0000256" key="3">
    <source>
        <dbReference type="ARBA" id="ARBA00022989"/>
    </source>
</evidence>
<feature type="transmembrane region" description="Helical" evidence="5">
    <location>
        <begin position="139"/>
        <end position="165"/>
    </location>
</feature>
<organism evidence="6 7">
    <name type="scientific">Ferroacidibacillus organovorans</name>
    <dbReference type="NCBI Taxonomy" id="1765683"/>
    <lineage>
        <taxon>Bacteria</taxon>
        <taxon>Bacillati</taxon>
        <taxon>Bacillota</taxon>
        <taxon>Bacilli</taxon>
        <taxon>Bacillales</taxon>
        <taxon>Alicyclobacillaceae</taxon>
        <taxon>Ferroacidibacillus</taxon>
    </lineage>
</organism>
<keyword evidence="3 5" id="KW-1133">Transmembrane helix</keyword>
<protein>
    <submittedName>
        <fullName evidence="6">Amino acid transporter</fullName>
    </submittedName>
</protein>
<feature type="transmembrane region" description="Helical" evidence="5">
    <location>
        <begin position="171"/>
        <end position="189"/>
    </location>
</feature>
<feature type="transmembrane region" description="Helical" evidence="5">
    <location>
        <begin position="463"/>
        <end position="481"/>
    </location>
</feature>
<dbReference type="AlphaFoldDB" id="A0A101XTA7"/>
<evidence type="ECO:0000256" key="2">
    <source>
        <dbReference type="ARBA" id="ARBA00022692"/>
    </source>
</evidence>
<evidence type="ECO:0000256" key="4">
    <source>
        <dbReference type="ARBA" id="ARBA00023136"/>
    </source>
</evidence>
<evidence type="ECO:0000256" key="1">
    <source>
        <dbReference type="ARBA" id="ARBA00004141"/>
    </source>
</evidence>
<comment type="subcellular location">
    <subcellularLocation>
        <location evidence="1">Membrane</location>
        <topology evidence="1">Multi-pass membrane protein</topology>
    </subcellularLocation>
</comment>
<comment type="caution">
    <text evidence="6">The sequence shown here is derived from an EMBL/GenBank/DDBJ whole genome shotgun (WGS) entry which is preliminary data.</text>
</comment>
<dbReference type="OrthoDB" id="9759676at2"/>
<feature type="transmembrane region" description="Helical" evidence="5">
    <location>
        <begin position="91"/>
        <end position="118"/>
    </location>
</feature>
<accession>A0A101XTA7</accession>
<proteinExistence type="predicted"/>
<dbReference type="PANTHER" id="PTHR47704">
    <property type="entry name" value="POTASSIUM TRANSPORTER KIMA"/>
    <property type="match status" value="1"/>
</dbReference>
<dbReference type="Proteomes" id="UP000053557">
    <property type="component" value="Unassembled WGS sequence"/>
</dbReference>
<feature type="transmembrane region" description="Helical" evidence="5">
    <location>
        <begin position="201"/>
        <end position="221"/>
    </location>
</feature>
<keyword evidence="4 5" id="KW-0472">Membrane</keyword>
<dbReference type="EMBL" id="LPVJ01000006">
    <property type="protein sequence ID" value="KUO97197.1"/>
    <property type="molecule type" value="Genomic_DNA"/>
</dbReference>
<feature type="transmembrane region" description="Helical" evidence="5">
    <location>
        <begin position="438"/>
        <end position="457"/>
    </location>
</feature>
<gene>
    <name evidence="6" type="ORF">ATW55_12425</name>
</gene>
<feature type="transmembrane region" description="Helical" evidence="5">
    <location>
        <begin position="51"/>
        <end position="71"/>
    </location>
</feature>
<dbReference type="Gene3D" id="1.20.1740.10">
    <property type="entry name" value="Amino acid/polyamine transporter I"/>
    <property type="match status" value="1"/>
</dbReference>
<evidence type="ECO:0000313" key="6">
    <source>
        <dbReference type="EMBL" id="KUO97197.1"/>
    </source>
</evidence>
<evidence type="ECO:0000313" key="7">
    <source>
        <dbReference type="Proteomes" id="UP000053557"/>
    </source>
</evidence>
<feature type="transmembrane region" description="Helical" evidence="5">
    <location>
        <begin position="12"/>
        <end position="30"/>
    </location>
</feature>
<dbReference type="Pfam" id="PF13520">
    <property type="entry name" value="AA_permease_2"/>
    <property type="match status" value="1"/>
</dbReference>
<dbReference type="GO" id="GO:0022857">
    <property type="term" value="F:transmembrane transporter activity"/>
    <property type="evidence" value="ECO:0007669"/>
    <property type="project" value="InterPro"/>
</dbReference>
<feature type="transmembrane region" description="Helical" evidence="5">
    <location>
        <begin position="404"/>
        <end position="426"/>
    </location>
</feature>
<feature type="transmembrane region" description="Helical" evidence="5">
    <location>
        <begin position="323"/>
        <end position="345"/>
    </location>
</feature>
<sequence>MALFRPWLDSAVITLSVVAILYAFLNFNTFKRVLVGSPMRTRELHSKHNRLFWLIALPILAADLYSSVAYGPEAGITELTVNAHLGVDAKWLILPVTAATVLLLIILVTSYIMGVIAYPNGGGAYAISKDNFKRPIISLIAASSLLIDYVLTVAVSVTAGIQAMASAYPMLVPHETILSVACILLILVVNLRGVSESATIFAWPTFLFMFAMIFLIGTGFVQEFHHGFVQPVTPPFGTIPKELTSLLLLKSFSAACSSLTGIETISNAVPIFREPKTRGAIKAYIALGVITGVTLLGFSYHLYVNGINVMQNTTMESQLLSLYFGYGPIYQIIIWLTFIVLILAANSTFTGFPQLAALVAADSFLPRALMLRGDRLGYSNGMIVLAAFSTILVVVFNAQTDNLIPLYSIGVFVAFTVAQVGLVRYWLREKGSKWRTKLTINLIGSIVTMVVSIVVAVTKFTSGAWIIFIVLPILLFIALSVRRHYTQIANELRIDMSCIRPQSHRVITVVLVSGVNRVVLNALSFAKSINNEVIALYIGFDDESIDRIEKKWNDWECPCRLITVKSEYRSILYPLSRFIGRLQSMEDGKPDHVHVMIAQFVPKKWWHNMLHNQTSLVIRAWLLRHRDVVVTTIPYHLHD</sequence>
<dbReference type="RefSeq" id="WP_067711853.1">
    <property type="nucleotide sequence ID" value="NZ_LPVJ01000006.1"/>
</dbReference>
<feature type="transmembrane region" description="Helical" evidence="5">
    <location>
        <begin position="284"/>
        <end position="303"/>
    </location>
</feature>
<dbReference type="GO" id="GO:0016020">
    <property type="term" value="C:membrane"/>
    <property type="evidence" value="ECO:0007669"/>
    <property type="project" value="UniProtKB-SubCell"/>
</dbReference>
<keyword evidence="2 5" id="KW-0812">Transmembrane</keyword>